<keyword evidence="10" id="KW-0966">Cell projection</keyword>
<name>M1PJ58_DESSD</name>
<dbReference type="SUPFAM" id="SSF117143">
    <property type="entry name" value="Flagellar hook protein flgE"/>
    <property type="match status" value="1"/>
</dbReference>
<feature type="domain" description="Flagellar basal body rod protein N-terminal" evidence="6">
    <location>
        <begin position="7"/>
        <end position="37"/>
    </location>
</feature>
<gene>
    <name evidence="10" type="ordered locus">UWK_03081</name>
</gene>
<evidence type="ECO:0000256" key="1">
    <source>
        <dbReference type="ARBA" id="ARBA00004117"/>
    </source>
</evidence>
<evidence type="ECO:0000313" key="10">
    <source>
        <dbReference type="EMBL" id="AGF79610.1"/>
    </source>
</evidence>
<dbReference type="Pfam" id="PF22692">
    <property type="entry name" value="LlgE_F_G_D1"/>
    <property type="match status" value="1"/>
</dbReference>
<keyword evidence="4 5" id="KW-0975">Bacterial flagellum</keyword>
<comment type="subcellular location">
    <subcellularLocation>
        <location evidence="1 5">Bacterial flagellum basal body</location>
    </subcellularLocation>
</comment>
<keyword evidence="10" id="KW-0282">Flagellum</keyword>
<evidence type="ECO:0000256" key="2">
    <source>
        <dbReference type="ARBA" id="ARBA00009677"/>
    </source>
</evidence>
<accession>M1PJ58</accession>
<dbReference type="PROSITE" id="PS00588">
    <property type="entry name" value="FLAGELLA_BB_ROD"/>
    <property type="match status" value="1"/>
</dbReference>
<dbReference type="InterPro" id="IPR037925">
    <property type="entry name" value="FlgE/F/G-like"/>
</dbReference>
<dbReference type="RefSeq" id="WP_015405294.1">
    <property type="nucleotide sequence ID" value="NC_020304.1"/>
</dbReference>
<feature type="domain" description="Flagellar basal-body/hook protein C-terminal" evidence="7">
    <location>
        <begin position="371"/>
        <end position="413"/>
    </location>
</feature>
<evidence type="ECO:0000259" key="7">
    <source>
        <dbReference type="Pfam" id="PF06429"/>
    </source>
</evidence>
<dbReference type="HOGENOM" id="CLU_013687_2_4_7"/>
<comment type="similarity">
    <text evidence="2 5">Belongs to the flagella basal body rod proteins family.</text>
</comment>
<dbReference type="Gene3D" id="2.60.98.20">
    <property type="entry name" value="Flagellar hook protein FlgE"/>
    <property type="match status" value="1"/>
</dbReference>
<dbReference type="GO" id="GO:0005829">
    <property type="term" value="C:cytosol"/>
    <property type="evidence" value="ECO:0007669"/>
    <property type="project" value="TreeGrafter"/>
</dbReference>
<dbReference type="STRING" id="1167006.UWK_03081"/>
<dbReference type="GO" id="GO:0071978">
    <property type="term" value="P:bacterial-type flagellum-dependent swarming motility"/>
    <property type="evidence" value="ECO:0007669"/>
    <property type="project" value="TreeGrafter"/>
</dbReference>
<dbReference type="AlphaFoldDB" id="M1PJ58"/>
<evidence type="ECO:0000256" key="5">
    <source>
        <dbReference type="RuleBase" id="RU362116"/>
    </source>
</evidence>
<evidence type="ECO:0000313" key="11">
    <source>
        <dbReference type="Proteomes" id="UP000011721"/>
    </source>
</evidence>
<organism evidence="10 11">
    <name type="scientific">Desulfocapsa sulfexigens (strain DSM 10523 / SB164P1)</name>
    <dbReference type="NCBI Taxonomy" id="1167006"/>
    <lineage>
        <taxon>Bacteria</taxon>
        <taxon>Pseudomonadati</taxon>
        <taxon>Thermodesulfobacteriota</taxon>
        <taxon>Desulfobulbia</taxon>
        <taxon>Desulfobulbales</taxon>
        <taxon>Desulfocapsaceae</taxon>
        <taxon>Desulfocapsa</taxon>
    </lineage>
</organism>
<evidence type="ECO:0000259" key="8">
    <source>
        <dbReference type="Pfam" id="PF07559"/>
    </source>
</evidence>
<evidence type="ECO:0000259" key="6">
    <source>
        <dbReference type="Pfam" id="PF00460"/>
    </source>
</evidence>
<dbReference type="Pfam" id="PF06429">
    <property type="entry name" value="Flg_bbr_C"/>
    <property type="match status" value="1"/>
</dbReference>
<dbReference type="Pfam" id="PF00460">
    <property type="entry name" value="Flg_bb_rod"/>
    <property type="match status" value="1"/>
</dbReference>
<sequence length="415" mass="43448">MGITSALYSGVSGLNTNSQAMSVIGNNLANTNTLGFKGARSVFSDLLSSNISGSGGSSQVGRGVNISKVDNIFSQGTFEATATNTDVAIEGEGFFMLKEPGDNTTYYSRAGAFRFDQDGYLVNPEGFVVQGKAFDDNGNLIAGDPTDIQVANVGLVPAKVTDTMTMSTNLDASEVTPAAAFDPDIPDTFNYSASTTTYDSLGTSHLVTVYFVKDAVPNSWSWHWSAEDALGAPLGGAGTAPITFDADGLLTGGGTDQIPAINWQNGSNATIPIDLTFDTTQFNSESTVIAQDQNGYGAGNLTNVGINEEGIVIASYSNGEQVKISQLVLAKFSNPGGLEMKGSNMYVGTDASGPARSGIPGPELGSIFTNSLEQSNVDMGQEFVKMITTQRGFQANSKIITTVDELLGELINLKR</sequence>
<dbReference type="eggNOG" id="COG1749">
    <property type="taxonomic scope" value="Bacteria"/>
</dbReference>
<evidence type="ECO:0000256" key="3">
    <source>
        <dbReference type="ARBA" id="ARBA00019015"/>
    </source>
</evidence>
<dbReference type="PANTHER" id="PTHR30435">
    <property type="entry name" value="FLAGELLAR PROTEIN"/>
    <property type="match status" value="1"/>
</dbReference>
<dbReference type="GO" id="GO:0009424">
    <property type="term" value="C:bacterial-type flagellum hook"/>
    <property type="evidence" value="ECO:0007669"/>
    <property type="project" value="TreeGrafter"/>
</dbReference>
<proteinExistence type="inferred from homology"/>
<dbReference type="PATRIC" id="fig|1167006.5.peg.3326"/>
<dbReference type="GO" id="GO:0009425">
    <property type="term" value="C:bacterial-type flagellum basal body"/>
    <property type="evidence" value="ECO:0007669"/>
    <property type="project" value="UniProtKB-SubCell"/>
</dbReference>
<dbReference type="InterPro" id="IPR019776">
    <property type="entry name" value="Flagellar_basal_body_rod_CS"/>
</dbReference>
<evidence type="ECO:0000259" key="9">
    <source>
        <dbReference type="Pfam" id="PF22692"/>
    </source>
</evidence>
<dbReference type="PANTHER" id="PTHR30435:SF1">
    <property type="entry name" value="FLAGELLAR HOOK PROTEIN FLGE"/>
    <property type="match status" value="1"/>
</dbReference>
<dbReference type="InterPro" id="IPR053967">
    <property type="entry name" value="LlgE_F_G-like_D1"/>
</dbReference>
<dbReference type="KEGG" id="dsf:UWK_03081"/>
<feature type="domain" description="Flagellar hook protein FlgE D2" evidence="8">
    <location>
        <begin position="169"/>
        <end position="296"/>
    </location>
</feature>
<dbReference type="InterPro" id="IPR020013">
    <property type="entry name" value="Flagellar_FlgE/F/G"/>
</dbReference>
<dbReference type="InterPro" id="IPR011491">
    <property type="entry name" value="FlgE_D2"/>
</dbReference>
<dbReference type="EMBL" id="CP003985">
    <property type="protein sequence ID" value="AGF79610.1"/>
    <property type="molecule type" value="Genomic_DNA"/>
</dbReference>
<dbReference type="Pfam" id="PF07559">
    <property type="entry name" value="FlgE_D2"/>
    <property type="match status" value="1"/>
</dbReference>
<comment type="function">
    <text evidence="5">A flexible structure which links the flagellar filament to the drive apparatus in the basal body.</text>
</comment>
<dbReference type="Proteomes" id="UP000011721">
    <property type="component" value="Chromosome"/>
</dbReference>
<keyword evidence="10" id="KW-0969">Cilium</keyword>
<dbReference type="OrthoDB" id="9804559at2"/>
<dbReference type="NCBIfam" id="TIGR03506">
    <property type="entry name" value="FlgEFG_subfam"/>
    <property type="match status" value="1"/>
</dbReference>
<dbReference type="InterPro" id="IPR001444">
    <property type="entry name" value="Flag_bb_rod_N"/>
</dbReference>
<dbReference type="InterPro" id="IPR037058">
    <property type="entry name" value="Falgellar_hook_FlgE_sf"/>
</dbReference>
<protein>
    <recommendedName>
        <fullName evidence="3 5">Flagellar hook protein FlgE</fullName>
    </recommendedName>
</protein>
<feature type="domain" description="Flagellar hook protein FlgE/F/G-like D1" evidence="9">
    <location>
        <begin position="88"/>
        <end position="156"/>
    </location>
</feature>
<reference evidence="11" key="1">
    <citation type="journal article" date="2013" name="Stand. Genomic Sci.">
        <title>Complete genome sequence of Desulfocapsa sulfexigens, a marine deltaproteobacterium specialized in disproportionating inorganic sulfur compounds.</title>
        <authorList>
            <person name="Finster K.W."/>
            <person name="Kjeldsen K.U."/>
            <person name="Kube M."/>
            <person name="Reinhardt R."/>
            <person name="Mussmann M."/>
            <person name="Amann R."/>
            <person name="Schreiber L."/>
        </authorList>
    </citation>
    <scope>NUCLEOTIDE SEQUENCE [LARGE SCALE GENOMIC DNA]</scope>
    <source>
        <strain evidence="11">DSM 10523 / SB164P1</strain>
    </source>
</reference>
<keyword evidence="11" id="KW-1185">Reference proteome</keyword>
<dbReference type="InterPro" id="IPR010930">
    <property type="entry name" value="Flg_bb/hook_C_dom"/>
</dbReference>
<evidence type="ECO:0000256" key="4">
    <source>
        <dbReference type="ARBA" id="ARBA00023143"/>
    </source>
</evidence>